<feature type="compositionally biased region" description="Basic and acidic residues" evidence="2">
    <location>
        <begin position="473"/>
        <end position="487"/>
    </location>
</feature>
<dbReference type="VEuPathDB" id="FungiDB:MYCFIDRAFT_175616"/>
<dbReference type="KEGG" id="pfj:MYCFIDRAFT_175616"/>
<gene>
    <name evidence="3" type="ORF">MYCFIDRAFT_175616</name>
</gene>
<dbReference type="Proteomes" id="UP000016932">
    <property type="component" value="Unassembled WGS sequence"/>
</dbReference>
<feature type="compositionally biased region" description="Polar residues" evidence="2">
    <location>
        <begin position="495"/>
        <end position="512"/>
    </location>
</feature>
<dbReference type="EMBL" id="KB446559">
    <property type="protein sequence ID" value="EME82067.1"/>
    <property type="molecule type" value="Genomic_DNA"/>
</dbReference>
<keyword evidence="4" id="KW-1185">Reference proteome</keyword>
<evidence type="ECO:0000313" key="4">
    <source>
        <dbReference type="Proteomes" id="UP000016932"/>
    </source>
</evidence>
<dbReference type="GeneID" id="19333412"/>
<evidence type="ECO:0000256" key="1">
    <source>
        <dbReference type="SAM" id="Coils"/>
    </source>
</evidence>
<proteinExistence type="predicted"/>
<feature type="region of interest" description="Disordered" evidence="2">
    <location>
        <begin position="754"/>
        <end position="778"/>
    </location>
</feature>
<dbReference type="OrthoDB" id="3649959at2759"/>
<organism evidence="3 4">
    <name type="scientific">Pseudocercospora fijiensis (strain CIRAD86)</name>
    <name type="common">Black leaf streak disease fungus</name>
    <name type="synonym">Mycosphaerella fijiensis</name>
    <dbReference type="NCBI Taxonomy" id="383855"/>
    <lineage>
        <taxon>Eukaryota</taxon>
        <taxon>Fungi</taxon>
        <taxon>Dikarya</taxon>
        <taxon>Ascomycota</taxon>
        <taxon>Pezizomycotina</taxon>
        <taxon>Dothideomycetes</taxon>
        <taxon>Dothideomycetidae</taxon>
        <taxon>Mycosphaerellales</taxon>
        <taxon>Mycosphaerellaceae</taxon>
        <taxon>Pseudocercospora</taxon>
    </lineage>
</organism>
<evidence type="ECO:0000256" key="2">
    <source>
        <dbReference type="SAM" id="MobiDB-lite"/>
    </source>
</evidence>
<feature type="coiled-coil region" evidence="1">
    <location>
        <begin position="862"/>
        <end position="896"/>
    </location>
</feature>
<dbReference type="RefSeq" id="XP_007927521.1">
    <property type="nucleotide sequence ID" value="XM_007929330.1"/>
</dbReference>
<protein>
    <submittedName>
        <fullName evidence="3">Uncharacterized protein</fullName>
    </submittedName>
</protein>
<evidence type="ECO:0000313" key="3">
    <source>
        <dbReference type="EMBL" id="EME82067.1"/>
    </source>
</evidence>
<keyword evidence="1" id="KW-0175">Coiled coil</keyword>
<feature type="region of interest" description="Disordered" evidence="2">
    <location>
        <begin position="439"/>
        <end position="532"/>
    </location>
</feature>
<dbReference type="HOGENOM" id="CLU_289199_0_0_1"/>
<accession>M3AX67</accession>
<reference evidence="3 4" key="1">
    <citation type="journal article" date="2012" name="PLoS Pathog.">
        <title>Diverse lifestyles and strategies of plant pathogenesis encoded in the genomes of eighteen Dothideomycetes fungi.</title>
        <authorList>
            <person name="Ohm R.A."/>
            <person name="Feau N."/>
            <person name="Henrissat B."/>
            <person name="Schoch C.L."/>
            <person name="Horwitz B.A."/>
            <person name="Barry K.W."/>
            <person name="Condon B.J."/>
            <person name="Copeland A.C."/>
            <person name="Dhillon B."/>
            <person name="Glaser F."/>
            <person name="Hesse C.N."/>
            <person name="Kosti I."/>
            <person name="LaButti K."/>
            <person name="Lindquist E.A."/>
            <person name="Lucas S."/>
            <person name="Salamov A.A."/>
            <person name="Bradshaw R.E."/>
            <person name="Ciuffetti L."/>
            <person name="Hamelin R.C."/>
            <person name="Kema G.H.J."/>
            <person name="Lawrence C."/>
            <person name="Scott J.A."/>
            <person name="Spatafora J.W."/>
            <person name="Turgeon B.G."/>
            <person name="de Wit P.J.G.M."/>
            <person name="Zhong S."/>
            <person name="Goodwin S.B."/>
            <person name="Grigoriev I.V."/>
        </authorList>
    </citation>
    <scope>NUCLEOTIDE SEQUENCE [LARGE SCALE GENOMIC DNA]</scope>
    <source>
        <strain evidence="3 4">CIRAD86</strain>
    </source>
</reference>
<name>M3AX67_PSEFD</name>
<sequence>MARSGMRRFNEQGKRKAEDKDTLLAMLACWSSAVHEKGGADSPARKSCMSCMRMWSEAGCDCLAWAAPTSLHVERAFLLQALHADAADPAGTSRVVESRPRMFYVAGKARVLSYWSASILQRRSLDRLLSVHGRKIHESQTTQQNKGFAASHGKLIAVKTRARRQARFDEDQQENGRIERPREELCVAGEEDTRMCIGSVAGHIRLMELRAGRISDSSSHQRWKAVPDSGHTLDAGAWPRHLTALSWSSTIPDRSPAIVAYRVAAVSVEEPYRSRGFLRAHLACFSLTPEARALPVEQMGKLNTCRRAATAIVCLGWADTIHAEDSYERSHGIAISVAWHHNDDVRFVTHGNEVEKIGFFPPALQTSTFHQLSAALSALELLLRSQLLNKLHRCYLYTWHSAMHLILMTAPTPEGDGISLFTLECCVDDSRHLTMTPMAVSPQPPTTLHHAPPSHAAQPVFGGVVTNRRSHKNSTEDRVQDRPNERSLKKRGGKNPQNQIVRNEVVSPTGSAGTPEKKNKRAPAPVSERGGHQSFACWRRLEPFVVRAACCVSSPPFHGMSSPSPPLPSILPLLTDLHNPYCRMPHAATTTIFRYYPGSLSQSAKPSQANVRSQCHKPVSQASLKLSSTQTGDSIWRTHLHLSSFAFFFHKHTPPPHHHTLYTRTHTHKMSSYNLDPTMRDSYTPDPDALFVSDGRHKADVELEHYGREDEENALEQEDFDGNPFAFSAHSGIEGSTGGTASDHHRLQFHTVAHGAGYRPIPTARPASPEPESEVEVRKYDRKKVGLPIVQSVFNMPNPRSCRRDQRSRAADPATAHLREKERGVRWNRFGFLIDTFAKETERSRMWYAHQQAQKGVWDLERTRLATRIPELRAELAEAQQDLSNMNAAEAKLEEDYGDEIENGRQNQKKLEMWTSFLQMENDAYPKELEGYEEPDSEEEFEAFMQDLSEPGNEELRKAIKDAEDRENAMEEGWRRMPMHKAYRDGNPERLDDLDLIHFFPFISTGSCIEDGISERADNLVLMHFFPLISTGCNARSRWNFRASRQSRFDTLLPIDFERMQ</sequence>
<dbReference type="AlphaFoldDB" id="M3AX67"/>